<dbReference type="AlphaFoldDB" id="A0A7K1TC06"/>
<evidence type="ECO:0000259" key="2">
    <source>
        <dbReference type="Pfam" id="PF19783"/>
    </source>
</evidence>
<name>A0A7K1TC06_9BACT</name>
<dbReference type="InterPro" id="IPR046235">
    <property type="entry name" value="DUF6268"/>
</dbReference>
<keyword evidence="4" id="KW-1185">Reference proteome</keyword>
<dbReference type="Proteomes" id="UP000441336">
    <property type="component" value="Unassembled WGS sequence"/>
</dbReference>
<feature type="region of interest" description="Disordered" evidence="1">
    <location>
        <begin position="29"/>
        <end position="59"/>
    </location>
</feature>
<proteinExistence type="predicted"/>
<gene>
    <name evidence="3" type="ORF">GO988_06405</name>
</gene>
<evidence type="ECO:0000313" key="3">
    <source>
        <dbReference type="EMBL" id="MVN75950.1"/>
    </source>
</evidence>
<dbReference type="Pfam" id="PF19783">
    <property type="entry name" value="DUF6268"/>
    <property type="match status" value="1"/>
</dbReference>
<sequence>MLANSALFRWRFWGCVAGAGALGGWPLQSAQAQESPRTYPAPAPTPRDSAQGAAEARDKQQFANPSVLGMGPSKGIIVRYERTPTFGVNATGEVAGVPNYSTEATKNARLTIKGYIPAWNRPHLKVIIGLNYDREEFKFRNPPSNYELLDNLENKGLKSTGAQLAIIRPVDAVHWYLARIKGELAGDYTSRNDLRTTDYLRFSAEAFYGWKRSPRFSWGIGFQYGYTFGRLSFYPAVIYNRTFNDRWGVEALAPARITARYNASEKSLFYAGYSVDGLNYLVNLRTPLVRQNQPDKLPLNTLELREIEVKFRLRWERELLPFLWLGAEAGYRYNYAFDAFDRTNADRERIIRTKLGGAPYASLELFAVPPRKLLEKAGVRR</sequence>
<dbReference type="EMBL" id="WQKZ01000002">
    <property type="protein sequence ID" value="MVN75950.1"/>
    <property type="molecule type" value="Genomic_DNA"/>
</dbReference>
<evidence type="ECO:0000313" key="4">
    <source>
        <dbReference type="Proteomes" id="UP000441336"/>
    </source>
</evidence>
<reference evidence="3 4" key="1">
    <citation type="submission" date="2019-12" db="EMBL/GenBank/DDBJ databases">
        <title>Hymenobacter sp. HMF4947 Genome sequencing and assembly.</title>
        <authorList>
            <person name="Kang H."/>
            <person name="Cha I."/>
            <person name="Kim H."/>
            <person name="Joh K."/>
        </authorList>
    </citation>
    <scope>NUCLEOTIDE SEQUENCE [LARGE SCALE GENOMIC DNA]</scope>
    <source>
        <strain evidence="3 4">HMF4947</strain>
    </source>
</reference>
<dbReference type="RefSeq" id="WP_157563208.1">
    <property type="nucleotide sequence ID" value="NZ_WQKZ01000002.1"/>
</dbReference>
<evidence type="ECO:0000256" key="1">
    <source>
        <dbReference type="SAM" id="MobiDB-lite"/>
    </source>
</evidence>
<comment type="caution">
    <text evidence="3">The sequence shown here is derived from an EMBL/GenBank/DDBJ whole genome shotgun (WGS) entry which is preliminary data.</text>
</comment>
<organism evidence="3 4">
    <name type="scientific">Hymenobacter ginkgonis</name>
    <dbReference type="NCBI Taxonomy" id="2682976"/>
    <lineage>
        <taxon>Bacteria</taxon>
        <taxon>Pseudomonadati</taxon>
        <taxon>Bacteroidota</taxon>
        <taxon>Cytophagia</taxon>
        <taxon>Cytophagales</taxon>
        <taxon>Hymenobacteraceae</taxon>
        <taxon>Hymenobacter</taxon>
    </lineage>
</organism>
<protein>
    <recommendedName>
        <fullName evidence="2">DUF6268 domain-containing protein</fullName>
    </recommendedName>
</protein>
<accession>A0A7K1TC06</accession>
<feature type="domain" description="DUF6268" evidence="2">
    <location>
        <begin position="161"/>
        <end position="283"/>
    </location>
</feature>